<proteinExistence type="predicted"/>
<dbReference type="PROSITE" id="PS50181">
    <property type="entry name" value="FBOX"/>
    <property type="match status" value="1"/>
</dbReference>
<reference evidence="2 3" key="1">
    <citation type="journal article" date="2013" name="Proc. Natl. Acad. Sci. U.S.A.">
        <title>Fine-scale variation in meiotic recombination in Mimulus inferred from population shotgun sequencing.</title>
        <authorList>
            <person name="Hellsten U."/>
            <person name="Wright K.M."/>
            <person name="Jenkins J."/>
            <person name="Shu S."/>
            <person name="Yuan Y."/>
            <person name="Wessler S.R."/>
            <person name="Schmutz J."/>
            <person name="Willis J.H."/>
            <person name="Rokhsar D.S."/>
        </authorList>
    </citation>
    <scope>NUCLEOTIDE SEQUENCE [LARGE SCALE GENOMIC DNA]</scope>
    <source>
        <strain evidence="3">cv. DUN x IM62</strain>
    </source>
</reference>
<evidence type="ECO:0000259" key="1">
    <source>
        <dbReference type="PROSITE" id="PS50181"/>
    </source>
</evidence>
<name>A0A022QG41_ERYGU</name>
<sequence length="385" mass="44500">MATLPFELVEDILRRLPVKSLKRFRAVAKLWCSLIDSENFVKMHLLQSVASNSHRSLVLGGLAVYTLDLDSLDKAHVVKPPFYYKTVDCISNSCNGIVLVISDPPVLWNPFSRDYKVLPQCSAEYPTVDEYYTKTTCGFGYDSINDDYKIVRVVEYRNKSSHVWMNSKTMIYGLKSNSWREIEDFPYPLPFLKGHWRAFVSGAMHTLVEEYDRGYRARIMAFSIESEKHYEVAMPPGFRTRIFELNLDIIEGRLCLVCTNRSRAVIWVMNEYGVKESWTKLVSICPPLIEEGDFVKPLAYSGDRDKILLNCEDKRLFWYDLKKKSIEDVLVDGMPFVFYAEPCVESLISPDGPRTVKKLGREKIKGKKIRNKRDDFLSEGFKLVL</sequence>
<dbReference type="InterPro" id="IPR013187">
    <property type="entry name" value="F-box-assoc_dom_typ3"/>
</dbReference>
<gene>
    <name evidence="2" type="ORF">MIMGU_mgv1a008105mg</name>
</gene>
<dbReference type="InterPro" id="IPR050796">
    <property type="entry name" value="SCF_F-box_component"/>
</dbReference>
<dbReference type="STRING" id="4155.A0A022QG41"/>
<dbReference type="OMA" id="RINIWIM"/>
<dbReference type="CDD" id="cd22157">
    <property type="entry name" value="F-box_AtFBW1-like"/>
    <property type="match status" value="1"/>
</dbReference>
<dbReference type="OrthoDB" id="591557at2759"/>
<dbReference type="Pfam" id="PF08268">
    <property type="entry name" value="FBA_3"/>
    <property type="match status" value="1"/>
</dbReference>
<dbReference type="EMBL" id="KI631456">
    <property type="protein sequence ID" value="EYU27697.1"/>
    <property type="molecule type" value="Genomic_DNA"/>
</dbReference>
<dbReference type="eggNOG" id="ENOG502QVMN">
    <property type="taxonomic scope" value="Eukaryota"/>
</dbReference>
<dbReference type="InterPro" id="IPR001810">
    <property type="entry name" value="F-box_dom"/>
</dbReference>
<dbReference type="KEGG" id="egt:105969007"/>
<dbReference type="Proteomes" id="UP000030748">
    <property type="component" value="Unassembled WGS sequence"/>
</dbReference>
<evidence type="ECO:0000313" key="2">
    <source>
        <dbReference type="EMBL" id="EYU27697.1"/>
    </source>
</evidence>
<dbReference type="SMART" id="SM00256">
    <property type="entry name" value="FBOX"/>
    <property type="match status" value="1"/>
</dbReference>
<organism evidence="2 3">
    <name type="scientific">Erythranthe guttata</name>
    <name type="common">Yellow monkey flower</name>
    <name type="synonym">Mimulus guttatus</name>
    <dbReference type="NCBI Taxonomy" id="4155"/>
    <lineage>
        <taxon>Eukaryota</taxon>
        <taxon>Viridiplantae</taxon>
        <taxon>Streptophyta</taxon>
        <taxon>Embryophyta</taxon>
        <taxon>Tracheophyta</taxon>
        <taxon>Spermatophyta</taxon>
        <taxon>Magnoliopsida</taxon>
        <taxon>eudicotyledons</taxon>
        <taxon>Gunneridae</taxon>
        <taxon>Pentapetalae</taxon>
        <taxon>asterids</taxon>
        <taxon>lamiids</taxon>
        <taxon>Lamiales</taxon>
        <taxon>Phrymaceae</taxon>
        <taxon>Erythranthe</taxon>
    </lineage>
</organism>
<dbReference type="NCBIfam" id="TIGR01640">
    <property type="entry name" value="F_box_assoc_1"/>
    <property type="match status" value="1"/>
</dbReference>
<evidence type="ECO:0000313" key="3">
    <source>
        <dbReference type="Proteomes" id="UP000030748"/>
    </source>
</evidence>
<dbReference type="PANTHER" id="PTHR31672">
    <property type="entry name" value="BNACNNG10540D PROTEIN"/>
    <property type="match status" value="1"/>
</dbReference>
<dbReference type="InterPro" id="IPR036047">
    <property type="entry name" value="F-box-like_dom_sf"/>
</dbReference>
<dbReference type="PhylomeDB" id="A0A022QG41"/>
<protein>
    <recommendedName>
        <fullName evidence="1">F-box domain-containing protein</fullName>
    </recommendedName>
</protein>
<keyword evidence="3" id="KW-1185">Reference proteome</keyword>
<accession>A0A022QG41</accession>
<feature type="domain" description="F-box" evidence="1">
    <location>
        <begin position="1"/>
        <end position="43"/>
    </location>
</feature>
<dbReference type="Gene3D" id="1.20.1280.50">
    <property type="match status" value="1"/>
</dbReference>
<dbReference type="PANTHER" id="PTHR31672:SF13">
    <property type="entry name" value="F-BOX PROTEIN CPR30-LIKE"/>
    <property type="match status" value="1"/>
</dbReference>
<dbReference type="AlphaFoldDB" id="A0A022QG41"/>
<dbReference type="Pfam" id="PF00646">
    <property type="entry name" value="F-box"/>
    <property type="match status" value="1"/>
</dbReference>
<dbReference type="InterPro" id="IPR017451">
    <property type="entry name" value="F-box-assoc_interact_dom"/>
</dbReference>
<dbReference type="SUPFAM" id="SSF81383">
    <property type="entry name" value="F-box domain"/>
    <property type="match status" value="1"/>
</dbReference>